<organism evidence="1 2">
    <name type="scientific">Caenorhabditis remanei</name>
    <name type="common">Caenorhabditis vulgaris</name>
    <dbReference type="NCBI Taxonomy" id="31234"/>
    <lineage>
        <taxon>Eukaryota</taxon>
        <taxon>Metazoa</taxon>
        <taxon>Ecdysozoa</taxon>
        <taxon>Nematoda</taxon>
        <taxon>Chromadorea</taxon>
        <taxon>Rhabditida</taxon>
        <taxon>Rhabditina</taxon>
        <taxon>Rhabditomorpha</taxon>
        <taxon>Rhabditoidea</taxon>
        <taxon>Rhabditidae</taxon>
        <taxon>Peloderinae</taxon>
        <taxon>Caenorhabditis</taxon>
    </lineage>
</organism>
<dbReference type="EMBL" id="WUAV01000005">
    <property type="protein sequence ID" value="KAF1753095.1"/>
    <property type="molecule type" value="Genomic_DNA"/>
</dbReference>
<dbReference type="RefSeq" id="XP_003095677.2">
    <property type="nucleotide sequence ID" value="XM_003095629.2"/>
</dbReference>
<reference evidence="1 2" key="1">
    <citation type="submission" date="2019-12" db="EMBL/GenBank/DDBJ databases">
        <title>Chromosome-level assembly of the Caenorhabditis remanei genome.</title>
        <authorList>
            <person name="Teterina A.A."/>
            <person name="Willis J.H."/>
            <person name="Phillips P.C."/>
        </authorList>
    </citation>
    <scope>NUCLEOTIDE SEQUENCE [LARGE SCALE GENOMIC DNA]</scope>
    <source>
        <strain evidence="1 2">PX506</strain>
        <tissue evidence="1">Whole organism</tissue>
    </source>
</reference>
<evidence type="ECO:0000313" key="2">
    <source>
        <dbReference type="Proteomes" id="UP000483820"/>
    </source>
</evidence>
<dbReference type="KEGG" id="crq:GCK72_019651"/>
<dbReference type="GeneID" id="9813173"/>
<evidence type="ECO:0000313" key="1">
    <source>
        <dbReference type="EMBL" id="KAF1753095.1"/>
    </source>
</evidence>
<dbReference type="Proteomes" id="UP000483820">
    <property type="component" value="Chromosome V"/>
</dbReference>
<sequence>MLNREEQVGNQAPNNDREGLILTFLLQSIQRLGEAARNHLQPRIDEMFHTENGIVSLRLDGRQENVSEDEVREIVEDTIHILREPRLENVVSNDENIANLIGNFLIQLGHTLNNTHFNGRVVRLLRRVFGDSFDEGTPITVNAIERIFDLIIETLERDQHNG</sequence>
<proteinExistence type="predicted"/>
<protein>
    <submittedName>
        <fullName evidence="1">Uncharacterized protein</fullName>
    </submittedName>
</protein>
<comment type="caution">
    <text evidence="1">The sequence shown here is derived from an EMBL/GenBank/DDBJ whole genome shotgun (WGS) entry which is preliminary data.</text>
</comment>
<gene>
    <name evidence="1" type="ORF">GCK72_019651</name>
</gene>
<dbReference type="CTD" id="9813173"/>
<accession>A0A6A5GEI4</accession>
<name>A0A6A5GEI4_CAERE</name>
<dbReference type="AlphaFoldDB" id="A0A6A5GEI4"/>